<protein>
    <recommendedName>
        <fullName evidence="12">Gamma-glutamyltransferase</fullName>
    </recommendedName>
</protein>
<reference evidence="10 11" key="1">
    <citation type="journal article" date="2016" name="Nat. Commun.">
        <title>Extremotolerant tardigrade genome and improved radiotolerance of human cultured cells by tardigrade-unique protein.</title>
        <authorList>
            <person name="Hashimoto T."/>
            <person name="Horikawa D.D."/>
            <person name="Saito Y."/>
            <person name="Kuwahara H."/>
            <person name="Kozuka-Hata H."/>
            <person name="Shin-I T."/>
            <person name="Minakuchi Y."/>
            <person name="Ohishi K."/>
            <person name="Motoyama A."/>
            <person name="Aizu T."/>
            <person name="Enomoto A."/>
            <person name="Kondo K."/>
            <person name="Tanaka S."/>
            <person name="Hara Y."/>
            <person name="Koshikawa S."/>
            <person name="Sagara H."/>
            <person name="Miura T."/>
            <person name="Yokobori S."/>
            <person name="Miyagawa K."/>
            <person name="Suzuki Y."/>
            <person name="Kubo T."/>
            <person name="Oyama M."/>
            <person name="Kohara Y."/>
            <person name="Fujiyama A."/>
            <person name="Arakawa K."/>
            <person name="Katayama T."/>
            <person name="Toyoda A."/>
            <person name="Kunieda T."/>
        </authorList>
    </citation>
    <scope>NUCLEOTIDE SEQUENCE [LARGE SCALE GENOMIC DNA]</scope>
    <source>
        <strain evidence="10 11">YOKOZUNA-1</strain>
    </source>
</reference>
<dbReference type="Proteomes" id="UP000186922">
    <property type="component" value="Unassembled WGS sequence"/>
</dbReference>
<feature type="transmembrane region" description="Helical" evidence="9">
    <location>
        <begin position="87"/>
        <end position="108"/>
    </location>
</feature>
<evidence type="ECO:0000256" key="4">
    <source>
        <dbReference type="ARBA" id="ARBA00023180"/>
    </source>
</evidence>
<evidence type="ECO:0000256" key="2">
    <source>
        <dbReference type="ARBA" id="ARBA00022679"/>
    </source>
</evidence>
<dbReference type="GO" id="GO:0016746">
    <property type="term" value="F:acyltransferase activity"/>
    <property type="evidence" value="ECO:0007669"/>
    <property type="project" value="UniProtKB-KW"/>
</dbReference>
<dbReference type="InterPro" id="IPR000101">
    <property type="entry name" value="GGT_peptidase"/>
</dbReference>
<dbReference type="AlphaFoldDB" id="A0A1D1UY36"/>
<evidence type="ECO:0000256" key="1">
    <source>
        <dbReference type="ARBA" id="ARBA00022670"/>
    </source>
</evidence>
<sequence length="642" mass="70122">MDNFSSKNERHQLTSHDVLGASSRYSSAMEEVTLDNHNTTLPSRDYPVHKDDKPSDPLNPKVDTRTDKLLLLFFGITTQDLQGLGKVLILCAAVSLAVTVGLVAHIIWGPPQVLPHGAVATDVPACSKIGLDVLKEGGSAVDAAIAALFCLQVVNPQASGIGGGGLALIYNHKNKEKFYVDFRETAPAAFKAEMMDQLDSKPALAVGVPGELKGLHDIYSKYGKLRWSKLLSPAIHLARSGFNMTGALHEDFWRFEKLKRFPTSKRLEQLLYPDGKKLQLETKIVRNNFADMLERIAYSGVEEFYTGKLGQEIVDELKEMGGILTMEDLARYNATAREPLFTTYNGFQVVTGPPPSSGAAVLFALNLLEGYNMNHTHATTPTYWHRMIEALKFESACRSRLGDPHFEPGVENIAKEMIDKSYAEKLRLLIRDDSVLPHSEYLTNLTAKQPDAKGTTHVSVLDTNELYVSITSTVNDFFGGGIMTSHGIVLNDELRDFAANTEGDNNANKALAGKRPLSSMTPTIVFHPKRACGLRMSIGGSNGTHIPSGVLGVLMNILTLGQTAGVAVEGPRVFACEPEKAVWVEGTRLEEVSPGILQTLTSYGQNITVINEGLSVVQVAMKRNKTLTAYSDSRKYGLAAIY</sequence>
<feature type="binding site" evidence="7">
    <location>
        <begin position="473"/>
        <end position="475"/>
    </location>
    <ligand>
        <name>L-glutamate</name>
        <dbReference type="ChEBI" id="CHEBI:29985"/>
    </ligand>
</feature>
<feature type="region of interest" description="Disordered" evidence="8">
    <location>
        <begin position="1"/>
        <end position="21"/>
    </location>
</feature>
<feature type="binding site" evidence="7">
    <location>
        <begin position="518"/>
        <end position="519"/>
    </location>
    <ligand>
        <name>L-glutamate</name>
        <dbReference type="ChEBI" id="CHEBI:29985"/>
    </ligand>
</feature>
<dbReference type="STRING" id="947166.A0A1D1UY36"/>
<evidence type="ECO:0000313" key="11">
    <source>
        <dbReference type="Proteomes" id="UP000186922"/>
    </source>
</evidence>
<keyword evidence="4" id="KW-0325">Glycoprotein</keyword>
<keyword evidence="3" id="KW-0378">Hydrolase</keyword>
<dbReference type="InterPro" id="IPR029055">
    <property type="entry name" value="Ntn_hydrolases_N"/>
</dbReference>
<evidence type="ECO:0000256" key="5">
    <source>
        <dbReference type="ARBA" id="ARBA00023315"/>
    </source>
</evidence>
<dbReference type="Gene3D" id="1.10.246.130">
    <property type="match status" value="1"/>
</dbReference>
<keyword evidence="2" id="KW-0808">Transferase</keyword>
<dbReference type="EMBL" id="BDGG01000001">
    <property type="protein sequence ID" value="GAU91048.1"/>
    <property type="molecule type" value="Genomic_DNA"/>
</dbReference>
<feature type="binding site" evidence="7">
    <location>
        <position position="543"/>
    </location>
    <ligand>
        <name>L-glutamate</name>
        <dbReference type="ChEBI" id="CHEBI:29985"/>
    </ligand>
</feature>
<evidence type="ECO:0000256" key="3">
    <source>
        <dbReference type="ARBA" id="ARBA00022801"/>
    </source>
</evidence>
<keyword evidence="11" id="KW-1185">Reference proteome</keyword>
<dbReference type="OrthoDB" id="1081007at2759"/>
<evidence type="ECO:0008006" key="12">
    <source>
        <dbReference type="Google" id="ProtNLM"/>
    </source>
</evidence>
<dbReference type="InterPro" id="IPR043137">
    <property type="entry name" value="GGT_ssub_C"/>
</dbReference>
<keyword evidence="1" id="KW-0645">Protease</keyword>
<feature type="binding site" evidence="7">
    <location>
        <position position="183"/>
    </location>
    <ligand>
        <name>L-glutamate</name>
        <dbReference type="ChEBI" id="CHEBI:29985"/>
    </ligand>
</feature>
<dbReference type="PRINTS" id="PR01210">
    <property type="entry name" value="GGTRANSPTASE"/>
</dbReference>
<proteinExistence type="predicted"/>
<evidence type="ECO:0000313" key="10">
    <source>
        <dbReference type="EMBL" id="GAU91048.1"/>
    </source>
</evidence>
<dbReference type="InterPro" id="IPR043138">
    <property type="entry name" value="GGT_lsub"/>
</dbReference>
<feature type="region of interest" description="Disordered" evidence="8">
    <location>
        <begin position="36"/>
        <end position="61"/>
    </location>
</feature>
<dbReference type="GO" id="GO:0006508">
    <property type="term" value="P:proteolysis"/>
    <property type="evidence" value="ECO:0007669"/>
    <property type="project" value="UniProtKB-KW"/>
</dbReference>
<dbReference type="FunFam" id="1.10.246.130:FF:000005">
    <property type="entry name" value="Gamma-glutamyltranspeptidase 1, putative"/>
    <property type="match status" value="1"/>
</dbReference>
<dbReference type="NCBIfam" id="TIGR00066">
    <property type="entry name" value="g_glut_trans"/>
    <property type="match status" value="1"/>
</dbReference>
<dbReference type="GO" id="GO:0005886">
    <property type="term" value="C:plasma membrane"/>
    <property type="evidence" value="ECO:0007669"/>
    <property type="project" value="TreeGrafter"/>
</dbReference>
<gene>
    <name evidence="10" type="primary">RvY_03377-1</name>
    <name evidence="10" type="synonym">RvY_03377.1</name>
    <name evidence="10" type="ORF">RvY_03377</name>
</gene>
<feature type="compositionally biased region" description="Basic and acidic residues" evidence="8">
    <location>
        <begin position="46"/>
        <end position="55"/>
    </location>
</feature>
<dbReference type="Gene3D" id="3.60.20.40">
    <property type="match status" value="1"/>
</dbReference>
<dbReference type="PANTHER" id="PTHR11686:SF54">
    <property type="entry name" value="GLUTATHIONE HYDROLASE 7"/>
    <property type="match status" value="1"/>
</dbReference>
<comment type="caution">
    <text evidence="10">The sequence shown here is derived from an EMBL/GenBank/DDBJ whole genome shotgun (WGS) entry which is preliminary data.</text>
</comment>
<keyword evidence="9" id="KW-1133">Transmembrane helix</keyword>
<evidence type="ECO:0000256" key="7">
    <source>
        <dbReference type="PIRSR" id="PIRSR600101-2"/>
    </source>
</evidence>
<dbReference type="GO" id="GO:0036374">
    <property type="term" value="F:glutathione hydrolase activity"/>
    <property type="evidence" value="ECO:0007669"/>
    <property type="project" value="InterPro"/>
</dbReference>
<name>A0A1D1UY36_RAMVA</name>
<dbReference type="Pfam" id="PF01019">
    <property type="entry name" value="G_glu_transpept"/>
    <property type="match status" value="1"/>
</dbReference>
<evidence type="ECO:0000256" key="9">
    <source>
        <dbReference type="SAM" id="Phobius"/>
    </source>
</evidence>
<feature type="binding site" evidence="7">
    <location>
        <position position="496"/>
    </location>
    <ligand>
        <name>L-glutamate</name>
        <dbReference type="ChEBI" id="CHEBI:29985"/>
    </ligand>
</feature>
<accession>A0A1D1UY36</accession>
<keyword evidence="9" id="KW-0812">Transmembrane</keyword>
<organism evidence="10 11">
    <name type="scientific">Ramazzottius varieornatus</name>
    <name type="common">Water bear</name>
    <name type="synonym">Tardigrade</name>
    <dbReference type="NCBI Taxonomy" id="947166"/>
    <lineage>
        <taxon>Eukaryota</taxon>
        <taxon>Metazoa</taxon>
        <taxon>Ecdysozoa</taxon>
        <taxon>Tardigrada</taxon>
        <taxon>Eutardigrada</taxon>
        <taxon>Parachela</taxon>
        <taxon>Hypsibioidea</taxon>
        <taxon>Ramazzottiidae</taxon>
        <taxon>Ramazzottius</taxon>
    </lineage>
</organism>
<evidence type="ECO:0000256" key="6">
    <source>
        <dbReference type="PIRSR" id="PIRSR600101-1"/>
    </source>
</evidence>
<dbReference type="GO" id="GO:0006751">
    <property type="term" value="P:glutathione catabolic process"/>
    <property type="evidence" value="ECO:0007669"/>
    <property type="project" value="InterPro"/>
</dbReference>
<feature type="active site" description="Nucleophile" evidence="6">
    <location>
        <position position="455"/>
    </location>
</feature>
<dbReference type="PANTHER" id="PTHR11686">
    <property type="entry name" value="GAMMA GLUTAMYL TRANSPEPTIDASE"/>
    <property type="match status" value="1"/>
</dbReference>
<evidence type="ECO:0000256" key="8">
    <source>
        <dbReference type="SAM" id="MobiDB-lite"/>
    </source>
</evidence>
<dbReference type="SUPFAM" id="SSF56235">
    <property type="entry name" value="N-terminal nucleophile aminohydrolases (Ntn hydrolases)"/>
    <property type="match status" value="1"/>
</dbReference>
<keyword evidence="5" id="KW-0012">Acyltransferase</keyword>
<keyword evidence="9" id="KW-0472">Membrane</keyword>